<evidence type="ECO:0000256" key="10">
    <source>
        <dbReference type="SAM" id="MobiDB-lite"/>
    </source>
</evidence>
<dbReference type="PANTHER" id="PTHR43037:SF3">
    <property type="entry name" value="FERULOYL ESTERASE B"/>
    <property type="match status" value="1"/>
</dbReference>
<evidence type="ECO:0000313" key="13">
    <source>
        <dbReference type="Proteomes" id="UP001390339"/>
    </source>
</evidence>
<evidence type="ECO:0000313" key="12">
    <source>
        <dbReference type="EMBL" id="KAK8856976.1"/>
    </source>
</evidence>
<dbReference type="PROSITE" id="PS51164">
    <property type="entry name" value="CBM1_2"/>
    <property type="match status" value="1"/>
</dbReference>
<accession>A0ABR2I3R5</accession>
<evidence type="ECO:0000256" key="6">
    <source>
        <dbReference type="ARBA" id="ARBA00023180"/>
    </source>
</evidence>
<organism evidence="12 13">
    <name type="scientific">Apiospora arundinis</name>
    <dbReference type="NCBI Taxonomy" id="335852"/>
    <lineage>
        <taxon>Eukaryota</taxon>
        <taxon>Fungi</taxon>
        <taxon>Dikarya</taxon>
        <taxon>Ascomycota</taxon>
        <taxon>Pezizomycotina</taxon>
        <taxon>Sordariomycetes</taxon>
        <taxon>Xylariomycetidae</taxon>
        <taxon>Amphisphaeriales</taxon>
        <taxon>Apiosporaceae</taxon>
        <taxon>Apiospora</taxon>
    </lineage>
</organism>
<evidence type="ECO:0000256" key="8">
    <source>
        <dbReference type="ARBA" id="ARBA00023326"/>
    </source>
</evidence>
<feature type="compositionally biased region" description="Low complexity" evidence="10">
    <location>
        <begin position="317"/>
        <end position="331"/>
    </location>
</feature>
<dbReference type="NCBIfam" id="TIGR01840">
    <property type="entry name" value="esterase_phb"/>
    <property type="match status" value="1"/>
</dbReference>
<dbReference type="InterPro" id="IPR000254">
    <property type="entry name" value="CBD"/>
</dbReference>
<dbReference type="InterPro" id="IPR050955">
    <property type="entry name" value="Plant_Biomass_Hydrol_Est"/>
</dbReference>
<evidence type="ECO:0000256" key="3">
    <source>
        <dbReference type="ARBA" id="ARBA00022525"/>
    </source>
</evidence>
<reference evidence="12 13" key="1">
    <citation type="journal article" date="2024" name="IMA Fungus">
        <title>Apiospora arundinis, a panoply of carbohydrate-active enzymes and secondary metabolites.</title>
        <authorList>
            <person name="Sorensen T."/>
            <person name="Petersen C."/>
            <person name="Muurmann A.T."/>
            <person name="Christiansen J.V."/>
            <person name="Brundto M.L."/>
            <person name="Overgaard C.K."/>
            <person name="Boysen A.T."/>
            <person name="Wollenberg R.D."/>
            <person name="Larsen T.O."/>
            <person name="Sorensen J.L."/>
            <person name="Nielsen K.L."/>
            <person name="Sondergaard T.E."/>
        </authorList>
    </citation>
    <scope>NUCLEOTIDE SEQUENCE [LARGE SCALE GENOMIC DNA]</scope>
    <source>
        <strain evidence="12 13">AAU 773</strain>
    </source>
</reference>
<evidence type="ECO:0000256" key="1">
    <source>
        <dbReference type="ARBA" id="ARBA00004613"/>
    </source>
</evidence>
<sequence>MKYLSVLSTSLLALCQLTAAAAADAEESQQLTKRASLQQVSGFGSNPSGAKMFIYVPNNVASKPAVVVAIHHCQGTGTSYYQSTPYARLADQHGFIVIYPESPYSGTCWDVSSTATLTHNGGANSNSIANMVTYTLSKYGADASRVFVTGSSSGAMMTNVMAATYPDMFAAGSVYNGVPAGCFYTGTVNGWNSTCAQGNSRASPEQWAATVKKMYPGYSGSYPRLQIYHGGSDTILYPNNYNETIKEWAGVDGYNYQSPTQTLDRTPIQQCTKYVFGERLQGIYCPSIGHTVPVQGEEDLKWFGIIGGGGGGGGSNPGTPVTTTAAPSPTNGNGGGGGGGCSAPQYAQCGGQGYTGCKTCASPFTCKVSNEWYSQCI</sequence>
<comment type="subcellular location">
    <subcellularLocation>
        <location evidence="1 9">Secreted</location>
    </subcellularLocation>
</comment>
<keyword evidence="2 9" id="KW-0719">Serine esterase</keyword>
<dbReference type="Gene3D" id="3.40.50.1820">
    <property type="entry name" value="alpha/beta hydrolase"/>
    <property type="match status" value="1"/>
</dbReference>
<dbReference type="SUPFAM" id="SSF53474">
    <property type="entry name" value="alpha/beta-Hydrolases"/>
    <property type="match status" value="2"/>
</dbReference>
<evidence type="ECO:0000256" key="5">
    <source>
        <dbReference type="ARBA" id="ARBA00022801"/>
    </source>
</evidence>
<keyword evidence="5 9" id="KW-0378">Hydrolase</keyword>
<dbReference type="PROSITE" id="PS00562">
    <property type="entry name" value="CBM1_1"/>
    <property type="match status" value="1"/>
</dbReference>
<feature type="region of interest" description="Disordered" evidence="10">
    <location>
        <begin position="313"/>
        <end position="337"/>
    </location>
</feature>
<keyword evidence="8 9" id="KW-0624">Polysaccharide degradation</keyword>
<dbReference type="EMBL" id="JAPCWZ010000007">
    <property type="protein sequence ID" value="KAK8856976.1"/>
    <property type="molecule type" value="Genomic_DNA"/>
</dbReference>
<keyword evidence="13" id="KW-1185">Reference proteome</keyword>
<keyword evidence="4 9" id="KW-0732">Signal</keyword>
<dbReference type="PANTHER" id="PTHR43037">
    <property type="entry name" value="UNNAMED PRODUCT-RELATED"/>
    <property type="match status" value="1"/>
</dbReference>
<keyword evidence="3 9" id="KW-0964">Secreted</keyword>
<proteinExistence type="inferred from homology"/>
<evidence type="ECO:0000256" key="7">
    <source>
        <dbReference type="ARBA" id="ARBA00023277"/>
    </source>
</evidence>
<dbReference type="EC" id="3.1.1.-" evidence="9"/>
<dbReference type="SMART" id="SM00236">
    <property type="entry name" value="fCBD"/>
    <property type="match status" value="1"/>
</dbReference>
<keyword evidence="6" id="KW-0325">Glycoprotein</keyword>
<name>A0ABR2I3R5_9PEZI</name>
<evidence type="ECO:0000256" key="2">
    <source>
        <dbReference type="ARBA" id="ARBA00022487"/>
    </source>
</evidence>
<gene>
    <name evidence="12" type="ORF">PGQ11_012888</name>
</gene>
<evidence type="ECO:0000256" key="9">
    <source>
        <dbReference type="RuleBase" id="RU367147"/>
    </source>
</evidence>
<dbReference type="Proteomes" id="UP001390339">
    <property type="component" value="Unassembled WGS sequence"/>
</dbReference>
<dbReference type="Pfam" id="PF00734">
    <property type="entry name" value="CBM_1"/>
    <property type="match status" value="1"/>
</dbReference>
<dbReference type="InterPro" id="IPR010126">
    <property type="entry name" value="Esterase_phb"/>
</dbReference>
<protein>
    <recommendedName>
        <fullName evidence="9">Carboxylic ester hydrolase</fullName>
        <ecNumber evidence="9">3.1.1.-</ecNumber>
    </recommendedName>
</protein>
<dbReference type="InterPro" id="IPR029058">
    <property type="entry name" value="AB_hydrolase_fold"/>
</dbReference>
<keyword evidence="7 9" id="KW-0119">Carbohydrate metabolism</keyword>
<feature type="signal peptide" evidence="9">
    <location>
        <begin position="1"/>
        <end position="22"/>
    </location>
</feature>
<comment type="similarity">
    <text evidence="9">Belongs to the carbohydrate esterase 1 (CE1) family.</text>
</comment>
<comment type="function">
    <text evidence="9">Esterase involved in the hydrolysis of xylan, a major structural heterogeneous polysaccharide found in plant biomass representing the second most abundant polysaccharide in the biosphere, after cellulose.</text>
</comment>
<feature type="chain" id="PRO_5044962273" description="Carboxylic ester hydrolase" evidence="9">
    <location>
        <begin position="23"/>
        <end position="377"/>
    </location>
</feature>
<dbReference type="Pfam" id="PF10503">
    <property type="entry name" value="Esterase_PHB"/>
    <property type="match status" value="1"/>
</dbReference>
<evidence type="ECO:0000256" key="4">
    <source>
        <dbReference type="ARBA" id="ARBA00022729"/>
    </source>
</evidence>
<evidence type="ECO:0000259" key="11">
    <source>
        <dbReference type="PROSITE" id="PS51164"/>
    </source>
</evidence>
<comment type="caution">
    <text evidence="12">The sequence shown here is derived from an EMBL/GenBank/DDBJ whole genome shotgun (WGS) entry which is preliminary data.</text>
</comment>
<feature type="domain" description="CBM1" evidence="11">
    <location>
        <begin position="341"/>
        <end position="377"/>
    </location>
</feature>